<protein>
    <submittedName>
        <fullName evidence="1">Uncharacterized protein</fullName>
    </submittedName>
</protein>
<feature type="non-terminal residue" evidence="1">
    <location>
        <position position="1"/>
    </location>
</feature>
<accession>A0A0C3NCQ4</accession>
<dbReference type="Proteomes" id="UP000054217">
    <property type="component" value="Unassembled WGS sequence"/>
</dbReference>
<organism evidence="1 2">
    <name type="scientific">Pisolithus tinctorius Marx 270</name>
    <dbReference type="NCBI Taxonomy" id="870435"/>
    <lineage>
        <taxon>Eukaryota</taxon>
        <taxon>Fungi</taxon>
        <taxon>Dikarya</taxon>
        <taxon>Basidiomycota</taxon>
        <taxon>Agaricomycotina</taxon>
        <taxon>Agaricomycetes</taxon>
        <taxon>Agaricomycetidae</taxon>
        <taxon>Boletales</taxon>
        <taxon>Sclerodermatineae</taxon>
        <taxon>Pisolithaceae</taxon>
        <taxon>Pisolithus</taxon>
    </lineage>
</organism>
<gene>
    <name evidence="1" type="ORF">M404DRAFT_1009018</name>
</gene>
<reference evidence="1 2" key="1">
    <citation type="submission" date="2014-04" db="EMBL/GenBank/DDBJ databases">
        <authorList>
            <consortium name="DOE Joint Genome Institute"/>
            <person name="Kuo A."/>
            <person name="Kohler A."/>
            <person name="Costa M.D."/>
            <person name="Nagy L.G."/>
            <person name="Floudas D."/>
            <person name="Copeland A."/>
            <person name="Barry K.W."/>
            <person name="Cichocki N."/>
            <person name="Veneault-Fourrey C."/>
            <person name="LaButti K."/>
            <person name="Lindquist E.A."/>
            <person name="Lipzen A."/>
            <person name="Lundell T."/>
            <person name="Morin E."/>
            <person name="Murat C."/>
            <person name="Sun H."/>
            <person name="Tunlid A."/>
            <person name="Henrissat B."/>
            <person name="Grigoriev I.V."/>
            <person name="Hibbett D.S."/>
            <person name="Martin F."/>
            <person name="Nordberg H.P."/>
            <person name="Cantor M.N."/>
            <person name="Hua S.X."/>
        </authorList>
    </citation>
    <scope>NUCLEOTIDE SEQUENCE [LARGE SCALE GENOMIC DNA]</scope>
    <source>
        <strain evidence="1 2">Marx 270</strain>
    </source>
</reference>
<dbReference type="HOGENOM" id="CLU_2270210_0_0_1"/>
<keyword evidence="2" id="KW-1185">Reference proteome</keyword>
<evidence type="ECO:0000313" key="2">
    <source>
        <dbReference type="Proteomes" id="UP000054217"/>
    </source>
</evidence>
<reference evidence="2" key="2">
    <citation type="submission" date="2015-01" db="EMBL/GenBank/DDBJ databases">
        <title>Evolutionary Origins and Diversification of the Mycorrhizal Mutualists.</title>
        <authorList>
            <consortium name="DOE Joint Genome Institute"/>
            <consortium name="Mycorrhizal Genomics Consortium"/>
            <person name="Kohler A."/>
            <person name="Kuo A."/>
            <person name="Nagy L.G."/>
            <person name="Floudas D."/>
            <person name="Copeland A."/>
            <person name="Barry K.W."/>
            <person name="Cichocki N."/>
            <person name="Veneault-Fourrey C."/>
            <person name="LaButti K."/>
            <person name="Lindquist E.A."/>
            <person name="Lipzen A."/>
            <person name="Lundell T."/>
            <person name="Morin E."/>
            <person name="Murat C."/>
            <person name="Riley R."/>
            <person name="Ohm R."/>
            <person name="Sun H."/>
            <person name="Tunlid A."/>
            <person name="Henrissat B."/>
            <person name="Grigoriev I.V."/>
            <person name="Hibbett D.S."/>
            <person name="Martin F."/>
        </authorList>
    </citation>
    <scope>NUCLEOTIDE SEQUENCE [LARGE SCALE GENOMIC DNA]</scope>
    <source>
        <strain evidence="2">Marx 270</strain>
    </source>
</reference>
<proteinExistence type="predicted"/>
<evidence type="ECO:0000313" key="1">
    <source>
        <dbReference type="EMBL" id="KIN93353.1"/>
    </source>
</evidence>
<dbReference type="InParanoid" id="A0A0C3NCQ4"/>
<dbReference type="AlphaFoldDB" id="A0A0C3NCQ4"/>
<sequence>CEGVTLINLDPTNTPHGFLKPLKSRRTGSDRVSELFNQEMAVKLDLDTFSVHKLQTEGGLNDAFKCLNNALAVNHIEDVVSDLLHEPGLLVYMFSGECFRIVL</sequence>
<name>A0A0C3NCQ4_PISTI</name>
<dbReference type="EMBL" id="KN832177">
    <property type="protein sequence ID" value="KIN93353.1"/>
    <property type="molecule type" value="Genomic_DNA"/>
</dbReference>